<accession>A0ABN8PJT2</accession>
<evidence type="ECO:0000313" key="5">
    <source>
        <dbReference type="EMBL" id="CAH3144962.1"/>
    </source>
</evidence>
<dbReference type="InterPro" id="IPR001820">
    <property type="entry name" value="TIMP"/>
</dbReference>
<dbReference type="InterPro" id="IPR018933">
    <property type="entry name" value="Netrin_module_non-TIMP"/>
</dbReference>
<sequence length="275" mass="32183">VVHIRILSEGINELSLDTNYRVRFIHMFKMKSSLLTFRSVWILSNLCSCPLLLPGKQYLLMGKMTRMVGSTKVIAEVSRESYVEEWNGSLLLTMQDLRKRCQLMKTTQTTTLVRTEPQNIAGPPEKKFLITTQGITEIGRESPTTLSTPNRPEKCRTCRISKKRNKNYCESDFVIRARILQSTFDNRTQERRYLVRVITVFRSLVDLKTRQEIFVQDDYCQCPRLFLRKQYVIMGTAEQISVSELRLFIPQRPFVRIWQTNRKARLKSIGDICDD</sequence>
<gene>
    <name evidence="5" type="ORF">PLOB_00044427</name>
</gene>
<evidence type="ECO:0000256" key="3">
    <source>
        <dbReference type="ARBA" id="ARBA00023157"/>
    </source>
</evidence>
<feature type="domain" description="NTR" evidence="4">
    <location>
        <begin position="1"/>
        <end position="101"/>
    </location>
</feature>
<evidence type="ECO:0000259" key="4">
    <source>
        <dbReference type="PROSITE" id="PS50189"/>
    </source>
</evidence>
<dbReference type="PANTHER" id="PTHR11844:SF33">
    <property type="entry name" value="TISSUE INHIBITOR OF METALLOPROTEINASE"/>
    <property type="match status" value="1"/>
</dbReference>
<dbReference type="PANTHER" id="PTHR11844">
    <property type="entry name" value="METALLOPROTEASE INHIBITOR"/>
    <property type="match status" value="1"/>
</dbReference>
<dbReference type="InterPro" id="IPR008993">
    <property type="entry name" value="TIMP-like_OB-fold"/>
</dbReference>
<proteinExistence type="predicted"/>
<keyword evidence="3" id="KW-1015">Disulfide bond</keyword>
<comment type="subcellular location">
    <subcellularLocation>
        <location evidence="1">Secreted</location>
    </subcellularLocation>
</comment>
<feature type="non-terminal residue" evidence="5">
    <location>
        <position position="1"/>
    </location>
</feature>
<reference evidence="5 6" key="1">
    <citation type="submission" date="2022-05" db="EMBL/GenBank/DDBJ databases">
        <authorList>
            <consortium name="Genoscope - CEA"/>
            <person name="William W."/>
        </authorList>
    </citation>
    <scope>NUCLEOTIDE SEQUENCE [LARGE SCALE GENOMIC DNA]</scope>
</reference>
<dbReference type="SUPFAM" id="SSF50242">
    <property type="entry name" value="TIMP-like"/>
    <property type="match status" value="2"/>
</dbReference>
<keyword evidence="2" id="KW-0964">Secreted</keyword>
<evidence type="ECO:0000256" key="2">
    <source>
        <dbReference type="ARBA" id="ARBA00022525"/>
    </source>
</evidence>
<name>A0ABN8PJT2_9CNID</name>
<evidence type="ECO:0000256" key="1">
    <source>
        <dbReference type="ARBA" id="ARBA00004613"/>
    </source>
</evidence>
<protein>
    <recommendedName>
        <fullName evidence="4">NTR domain-containing protein</fullName>
    </recommendedName>
</protein>
<feature type="domain" description="NTR" evidence="4">
    <location>
        <begin position="151"/>
        <end position="273"/>
    </location>
</feature>
<dbReference type="SMART" id="SM00643">
    <property type="entry name" value="C345C"/>
    <property type="match status" value="1"/>
</dbReference>
<dbReference type="InterPro" id="IPR001134">
    <property type="entry name" value="Netrin_domain"/>
</dbReference>
<dbReference type="EMBL" id="CALNXK010000075">
    <property type="protein sequence ID" value="CAH3144962.1"/>
    <property type="molecule type" value="Genomic_DNA"/>
</dbReference>
<comment type="caution">
    <text evidence="5">The sequence shown here is derived from an EMBL/GenBank/DDBJ whole genome shotgun (WGS) entry which is preliminary data.</text>
</comment>
<dbReference type="Gene3D" id="2.40.50.120">
    <property type="match status" value="2"/>
</dbReference>
<evidence type="ECO:0000313" key="6">
    <source>
        <dbReference type="Proteomes" id="UP001159405"/>
    </source>
</evidence>
<dbReference type="PROSITE" id="PS50189">
    <property type="entry name" value="NTR"/>
    <property type="match status" value="2"/>
</dbReference>
<organism evidence="5 6">
    <name type="scientific">Porites lobata</name>
    <dbReference type="NCBI Taxonomy" id="104759"/>
    <lineage>
        <taxon>Eukaryota</taxon>
        <taxon>Metazoa</taxon>
        <taxon>Cnidaria</taxon>
        <taxon>Anthozoa</taxon>
        <taxon>Hexacorallia</taxon>
        <taxon>Scleractinia</taxon>
        <taxon>Fungiina</taxon>
        <taxon>Poritidae</taxon>
        <taxon>Porites</taxon>
    </lineage>
</organism>
<dbReference type="Proteomes" id="UP001159405">
    <property type="component" value="Unassembled WGS sequence"/>
</dbReference>
<dbReference type="Pfam" id="PF01759">
    <property type="entry name" value="NTR"/>
    <property type="match status" value="2"/>
</dbReference>
<keyword evidence="6" id="KW-1185">Reference proteome</keyword>